<dbReference type="EMBL" id="CABEEP010000001">
    <property type="protein sequence ID" value="VTQ67370.1"/>
    <property type="molecule type" value="Genomic_DNA"/>
</dbReference>
<sequence>MNKVELDQIIKDMNEGLEEDEEEIFLLNLRTYSKDEINYVVDRLNLDDHTREQVRTSQINSMKKHQVRKKIY</sequence>
<evidence type="ECO:0000313" key="1">
    <source>
        <dbReference type="EMBL" id="VTQ67370.1"/>
    </source>
</evidence>
<protein>
    <submittedName>
        <fullName evidence="1">Uncharacterized protein</fullName>
    </submittedName>
</protein>
<dbReference type="RefSeq" id="WP_010738057.1">
    <property type="nucleotide sequence ID" value="NZ_AP027299.1"/>
</dbReference>
<reference evidence="1 2" key="1">
    <citation type="submission" date="2019-05" db="EMBL/GenBank/DDBJ databases">
        <authorList>
            <consortium name="Pathogen Informatics"/>
        </authorList>
    </citation>
    <scope>NUCLEOTIDE SEQUENCE [LARGE SCALE GENOMIC DNA]</scope>
    <source>
        <strain evidence="1 2">NCTC12204</strain>
    </source>
</reference>
<organism evidence="1 2">
    <name type="scientific">Enterococcus hirae</name>
    <dbReference type="NCBI Taxonomy" id="1354"/>
    <lineage>
        <taxon>Bacteria</taxon>
        <taxon>Bacillati</taxon>
        <taxon>Bacillota</taxon>
        <taxon>Bacilli</taxon>
        <taxon>Lactobacillales</taxon>
        <taxon>Enterococcaceae</taxon>
        <taxon>Enterococcus</taxon>
    </lineage>
</organism>
<proteinExistence type="predicted"/>
<dbReference type="AlphaFoldDB" id="A0A449EAH7"/>
<evidence type="ECO:0000313" key="2">
    <source>
        <dbReference type="Proteomes" id="UP000352698"/>
    </source>
</evidence>
<dbReference type="Proteomes" id="UP000352698">
    <property type="component" value="Unassembled WGS sequence"/>
</dbReference>
<accession>A0A449EAH7</accession>
<comment type="caution">
    <text evidence="1">The sequence shown here is derived from an EMBL/GenBank/DDBJ whole genome shotgun (WGS) entry which is preliminary data.</text>
</comment>
<name>A0A449EAH7_ENTHR</name>
<gene>
    <name evidence="1" type="ORF">NCTC12204_02134</name>
</gene>